<organism evidence="1 2">
    <name type="scientific">Ilyodon furcidens</name>
    <name type="common">goldbreast splitfin</name>
    <dbReference type="NCBI Taxonomy" id="33524"/>
    <lineage>
        <taxon>Eukaryota</taxon>
        <taxon>Metazoa</taxon>
        <taxon>Chordata</taxon>
        <taxon>Craniata</taxon>
        <taxon>Vertebrata</taxon>
        <taxon>Euteleostomi</taxon>
        <taxon>Actinopterygii</taxon>
        <taxon>Neopterygii</taxon>
        <taxon>Teleostei</taxon>
        <taxon>Neoteleostei</taxon>
        <taxon>Acanthomorphata</taxon>
        <taxon>Ovalentaria</taxon>
        <taxon>Atherinomorphae</taxon>
        <taxon>Cyprinodontiformes</taxon>
        <taxon>Goodeidae</taxon>
        <taxon>Ilyodon</taxon>
    </lineage>
</organism>
<evidence type="ECO:0000313" key="2">
    <source>
        <dbReference type="Proteomes" id="UP001482620"/>
    </source>
</evidence>
<gene>
    <name evidence="1" type="ORF">ILYODFUR_020783</name>
</gene>
<evidence type="ECO:0000313" key="1">
    <source>
        <dbReference type="EMBL" id="MEQ2233337.1"/>
    </source>
</evidence>
<accession>A0ABV0TM82</accession>
<sequence>RLQTNSARFLKALVTVDKDTSFALESCCPCLLSRLCPSFCPLTTATQSLGLKP</sequence>
<dbReference type="EMBL" id="JAHRIQ010036921">
    <property type="protein sequence ID" value="MEQ2233337.1"/>
    <property type="molecule type" value="Genomic_DNA"/>
</dbReference>
<protein>
    <submittedName>
        <fullName evidence="1">Uncharacterized protein</fullName>
    </submittedName>
</protein>
<comment type="caution">
    <text evidence="1">The sequence shown here is derived from an EMBL/GenBank/DDBJ whole genome shotgun (WGS) entry which is preliminary data.</text>
</comment>
<reference evidence="1 2" key="1">
    <citation type="submission" date="2021-06" db="EMBL/GenBank/DDBJ databases">
        <authorList>
            <person name="Palmer J.M."/>
        </authorList>
    </citation>
    <scope>NUCLEOTIDE SEQUENCE [LARGE SCALE GENOMIC DNA]</scope>
    <source>
        <strain evidence="2">if_2019</strain>
        <tissue evidence="1">Muscle</tissue>
    </source>
</reference>
<name>A0ABV0TM82_9TELE</name>
<proteinExistence type="predicted"/>
<feature type="non-terminal residue" evidence="1">
    <location>
        <position position="1"/>
    </location>
</feature>
<keyword evidence="2" id="KW-1185">Reference proteome</keyword>
<dbReference type="Proteomes" id="UP001482620">
    <property type="component" value="Unassembled WGS sequence"/>
</dbReference>